<dbReference type="RefSeq" id="WP_207542409.1">
    <property type="nucleotide sequence ID" value="NZ_JAFNAA010000015.1"/>
</dbReference>
<evidence type="ECO:0000256" key="5">
    <source>
        <dbReference type="ARBA" id="ARBA00022691"/>
    </source>
</evidence>
<keyword evidence="4 6" id="KW-0808">Transferase</keyword>
<dbReference type="Pfam" id="PF05971">
    <property type="entry name" value="Methyltransf_10"/>
    <property type="match status" value="1"/>
</dbReference>
<reference evidence="7" key="1">
    <citation type="submission" date="2021-03" db="EMBL/GenBank/DDBJ databases">
        <title>Plesiomonas shigelloides zfcc0051, isolated from zebrafish feces.</title>
        <authorList>
            <person name="Vanderhoek Z."/>
            <person name="Gaulke C."/>
        </authorList>
    </citation>
    <scope>NUCLEOTIDE SEQUENCE</scope>
    <source>
        <strain evidence="7">Zfcc0051</strain>
    </source>
</reference>
<dbReference type="InterPro" id="IPR016909">
    <property type="entry name" value="rRNA_lsu_MeTfrase_F"/>
</dbReference>
<dbReference type="Proteomes" id="UP000664658">
    <property type="component" value="Unassembled WGS sequence"/>
</dbReference>
<proteinExistence type="inferred from homology"/>
<comment type="catalytic activity">
    <reaction evidence="6">
        <text>adenosine(1618) in 23S rRNA + S-adenosyl-L-methionine = N(6)-methyladenosine(1618) in 23S rRNA + S-adenosyl-L-homocysteine + H(+)</text>
        <dbReference type="Rhea" id="RHEA:16497"/>
        <dbReference type="Rhea" id="RHEA-COMP:10229"/>
        <dbReference type="Rhea" id="RHEA-COMP:10231"/>
        <dbReference type="ChEBI" id="CHEBI:15378"/>
        <dbReference type="ChEBI" id="CHEBI:57856"/>
        <dbReference type="ChEBI" id="CHEBI:59789"/>
        <dbReference type="ChEBI" id="CHEBI:74411"/>
        <dbReference type="ChEBI" id="CHEBI:74449"/>
        <dbReference type="EC" id="2.1.1.181"/>
    </reaction>
</comment>
<evidence type="ECO:0000256" key="1">
    <source>
        <dbReference type="ARBA" id="ARBA00022490"/>
    </source>
</evidence>
<keyword evidence="2 6" id="KW-0698">rRNA processing</keyword>
<dbReference type="Gene3D" id="3.40.50.150">
    <property type="entry name" value="Vaccinia Virus protein VP39"/>
    <property type="match status" value="1"/>
</dbReference>
<dbReference type="InterPro" id="IPR029063">
    <property type="entry name" value="SAM-dependent_MTases_sf"/>
</dbReference>
<dbReference type="InterPro" id="IPR010286">
    <property type="entry name" value="METTL16/RlmF"/>
</dbReference>
<dbReference type="SUPFAM" id="SSF53335">
    <property type="entry name" value="S-adenosyl-L-methionine-dependent methyltransferases"/>
    <property type="match status" value="1"/>
</dbReference>
<protein>
    <recommendedName>
        <fullName evidence="6">Ribosomal RNA large subunit methyltransferase F</fullName>
        <ecNumber evidence="6">2.1.1.181</ecNumber>
    </recommendedName>
    <alternativeName>
        <fullName evidence="6">23S rRNA mA1618 methyltransferase</fullName>
    </alternativeName>
    <alternativeName>
        <fullName evidence="6">rRNA adenine N-6-methyltransferase</fullName>
    </alternativeName>
</protein>
<dbReference type="GO" id="GO:0052907">
    <property type="term" value="F:23S rRNA (adenine(1618)-N(6))-methyltransferase activity"/>
    <property type="evidence" value="ECO:0007669"/>
    <property type="project" value="UniProtKB-EC"/>
</dbReference>
<dbReference type="EC" id="2.1.1.181" evidence="6"/>
<evidence type="ECO:0000256" key="4">
    <source>
        <dbReference type="ARBA" id="ARBA00022679"/>
    </source>
</evidence>
<comment type="function">
    <text evidence="6">Specifically methylates the adenine in position 1618 of 23S rRNA.</text>
</comment>
<keyword evidence="1 6" id="KW-0963">Cytoplasm</keyword>
<dbReference type="AlphaFoldDB" id="A0A8I1W8E7"/>
<evidence type="ECO:0000256" key="6">
    <source>
        <dbReference type="HAMAP-Rule" id="MF_01848"/>
    </source>
</evidence>
<dbReference type="PIRSF" id="PIRSF029038">
    <property type="entry name" value="Mtase_YbiN_prd"/>
    <property type="match status" value="1"/>
</dbReference>
<dbReference type="GO" id="GO:0005737">
    <property type="term" value="C:cytoplasm"/>
    <property type="evidence" value="ECO:0007669"/>
    <property type="project" value="UniProtKB-SubCell"/>
</dbReference>
<organism evidence="7 8">
    <name type="scientific">Plesiomonas shigelloides</name>
    <name type="common">Aeromonas shigelloides</name>
    <dbReference type="NCBI Taxonomy" id="703"/>
    <lineage>
        <taxon>Bacteria</taxon>
        <taxon>Pseudomonadati</taxon>
        <taxon>Pseudomonadota</taxon>
        <taxon>Gammaproteobacteria</taxon>
        <taxon>Enterobacterales</taxon>
        <taxon>Enterobacteriaceae</taxon>
        <taxon>Plesiomonas</taxon>
    </lineage>
</organism>
<dbReference type="EMBL" id="JAFNAA010000015">
    <property type="protein sequence ID" value="MBO1109156.1"/>
    <property type="molecule type" value="Genomic_DNA"/>
</dbReference>
<dbReference type="PANTHER" id="PTHR13393:SF0">
    <property type="entry name" value="RNA N6-ADENOSINE-METHYLTRANSFERASE METTL16"/>
    <property type="match status" value="1"/>
</dbReference>
<evidence type="ECO:0000313" key="7">
    <source>
        <dbReference type="EMBL" id="MBO1109156.1"/>
    </source>
</evidence>
<dbReference type="CDD" id="cd02440">
    <property type="entry name" value="AdoMet_MTases"/>
    <property type="match status" value="1"/>
</dbReference>
<evidence type="ECO:0000256" key="3">
    <source>
        <dbReference type="ARBA" id="ARBA00022603"/>
    </source>
</evidence>
<dbReference type="PANTHER" id="PTHR13393">
    <property type="entry name" value="SAM-DEPENDENT METHYLTRANSFERASE"/>
    <property type="match status" value="1"/>
</dbReference>
<keyword evidence="5 6" id="KW-0949">S-adenosyl-L-methionine</keyword>
<comment type="similarity">
    <text evidence="6">Belongs to the methyltransferase superfamily. METTL16/RlmF family.</text>
</comment>
<evidence type="ECO:0000256" key="2">
    <source>
        <dbReference type="ARBA" id="ARBA00022552"/>
    </source>
</evidence>
<dbReference type="NCBIfam" id="NF008725">
    <property type="entry name" value="PRK11727.1"/>
    <property type="match status" value="1"/>
</dbReference>
<dbReference type="HAMAP" id="MF_01848">
    <property type="entry name" value="23SrRNA_methyltr_F"/>
    <property type="match status" value="1"/>
</dbReference>
<comment type="caution">
    <text evidence="7">The sequence shown here is derived from an EMBL/GenBank/DDBJ whole genome shotgun (WGS) entry which is preliminary data.</text>
</comment>
<dbReference type="GO" id="GO:0070475">
    <property type="term" value="P:rRNA base methylation"/>
    <property type="evidence" value="ECO:0007669"/>
    <property type="project" value="TreeGrafter"/>
</dbReference>
<accession>A0A8I1W8E7</accession>
<name>A0A8I1W8E7_PLESH</name>
<gene>
    <name evidence="6 7" type="primary">rlmF</name>
    <name evidence="7" type="ORF">J2R62_13220</name>
</gene>
<keyword evidence="3 6" id="KW-0489">Methyltransferase</keyword>
<comment type="subcellular location">
    <subcellularLocation>
        <location evidence="6">Cytoplasm</location>
    </subcellularLocation>
</comment>
<sequence>MSDTKSNLHPRNLHRSSYDFAALTEASPELANYVQRNAYGTDSINFSDPNAVKALNRALLKHFYAVEGWDVPEGYLCPPVPGRADYVHHLADLLAEANQGRIPKGKRITGLDVGTGANLIYPLLAHHSYGWNMVGSEIDTVAIASAEAILERNPAMQSAITLRTQTQPSDILRGIIQSDEMFDFTLCNPPFHASAQEAAETTQRKRSKLAYNQVSRGNANTIDAQPALNFGGQHNELWCDGGEVRFISDMIHESREFAGQCFWFTSLVSKKTSLPALYEALSEVGATEVKTIEMSQGQKISRFIAWTFFTPAQQKAWRMYRWNARG</sequence>
<evidence type="ECO:0000313" key="8">
    <source>
        <dbReference type="Proteomes" id="UP000664658"/>
    </source>
</evidence>